<evidence type="ECO:0000256" key="1">
    <source>
        <dbReference type="SAM" id="MobiDB-lite"/>
    </source>
</evidence>
<feature type="region of interest" description="Disordered" evidence="1">
    <location>
        <begin position="76"/>
        <end position="99"/>
    </location>
</feature>
<evidence type="ECO:0000313" key="2">
    <source>
        <dbReference type="EMBL" id="CAH2043806.1"/>
    </source>
</evidence>
<reference evidence="2" key="1">
    <citation type="submission" date="2022-03" db="EMBL/GenBank/DDBJ databases">
        <authorList>
            <person name="Martin H S."/>
        </authorList>
    </citation>
    <scope>NUCLEOTIDE SEQUENCE</scope>
</reference>
<feature type="non-terminal residue" evidence="2">
    <location>
        <position position="1"/>
    </location>
</feature>
<keyword evidence="3" id="KW-1185">Reference proteome</keyword>
<organism evidence="2 3">
    <name type="scientific">Iphiclides podalirius</name>
    <name type="common">scarce swallowtail</name>
    <dbReference type="NCBI Taxonomy" id="110791"/>
    <lineage>
        <taxon>Eukaryota</taxon>
        <taxon>Metazoa</taxon>
        <taxon>Ecdysozoa</taxon>
        <taxon>Arthropoda</taxon>
        <taxon>Hexapoda</taxon>
        <taxon>Insecta</taxon>
        <taxon>Pterygota</taxon>
        <taxon>Neoptera</taxon>
        <taxon>Endopterygota</taxon>
        <taxon>Lepidoptera</taxon>
        <taxon>Glossata</taxon>
        <taxon>Ditrysia</taxon>
        <taxon>Papilionoidea</taxon>
        <taxon>Papilionidae</taxon>
        <taxon>Papilioninae</taxon>
        <taxon>Iphiclides</taxon>
    </lineage>
</organism>
<protein>
    <submittedName>
        <fullName evidence="2">Uncharacterized protein</fullName>
    </submittedName>
</protein>
<name>A0ABN8HYP4_9NEOP</name>
<evidence type="ECO:0000313" key="3">
    <source>
        <dbReference type="Proteomes" id="UP000837857"/>
    </source>
</evidence>
<accession>A0ABN8HYP4</accession>
<dbReference type="EMBL" id="OW152827">
    <property type="protein sequence ID" value="CAH2043806.1"/>
    <property type="molecule type" value="Genomic_DNA"/>
</dbReference>
<sequence>MCRASICGNSVRFDLACFSLNVVTRFQPPMEDLPKPGSLTKPGLFVQQTRALFAVQFYLKILQSLKEINKSSYFHLPSGGKNGRADRTTWRTSGGGVNKATCTEQRAETNWDGRSIKAVRVHRPAGPFPPRDSPR</sequence>
<proteinExistence type="predicted"/>
<gene>
    <name evidence="2" type="ORF">IPOD504_LOCUS4455</name>
</gene>
<dbReference type="Proteomes" id="UP000837857">
    <property type="component" value="Chromosome 15"/>
</dbReference>